<proteinExistence type="predicted"/>
<evidence type="ECO:0000256" key="1">
    <source>
        <dbReference type="SAM" id="MobiDB-lite"/>
    </source>
</evidence>
<gene>
    <name evidence="2" type="ORF">SLEP1_g12585</name>
</gene>
<comment type="caution">
    <text evidence="2">The sequence shown here is derived from an EMBL/GenBank/DDBJ whole genome shotgun (WGS) entry which is preliminary data.</text>
</comment>
<sequence>MKQKRWSEEPRSSFWVFGGTQYDEDLKLKRMVDAEDENEEDEEAEEKEEDEEIKINFV</sequence>
<name>A0AAV5ID03_9ROSI</name>
<feature type="compositionally biased region" description="Acidic residues" evidence="1">
    <location>
        <begin position="34"/>
        <end position="52"/>
    </location>
</feature>
<dbReference type="EMBL" id="BPVZ01000014">
    <property type="protein sequence ID" value="GKU99791.1"/>
    <property type="molecule type" value="Genomic_DNA"/>
</dbReference>
<organism evidence="2 3">
    <name type="scientific">Rubroshorea leprosula</name>
    <dbReference type="NCBI Taxonomy" id="152421"/>
    <lineage>
        <taxon>Eukaryota</taxon>
        <taxon>Viridiplantae</taxon>
        <taxon>Streptophyta</taxon>
        <taxon>Embryophyta</taxon>
        <taxon>Tracheophyta</taxon>
        <taxon>Spermatophyta</taxon>
        <taxon>Magnoliopsida</taxon>
        <taxon>eudicotyledons</taxon>
        <taxon>Gunneridae</taxon>
        <taxon>Pentapetalae</taxon>
        <taxon>rosids</taxon>
        <taxon>malvids</taxon>
        <taxon>Malvales</taxon>
        <taxon>Dipterocarpaceae</taxon>
        <taxon>Rubroshorea</taxon>
    </lineage>
</organism>
<feature type="region of interest" description="Disordered" evidence="1">
    <location>
        <begin position="33"/>
        <end position="58"/>
    </location>
</feature>
<accession>A0AAV5ID03</accession>
<evidence type="ECO:0000313" key="2">
    <source>
        <dbReference type="EMBL" id="GKU99791.1"/>
    </source>
</evidence>
<reference evidence="2 3" key="1">
    <citation type="journal article" date="2021" name="Commun. Biol.">
        <title>The genome of Shorea leprosula (Dipterocarpaceae) highlights the ecological relevance of drought in aseasonal tropical rainforests.</title>
        <authorList>
            <person name="Ng K.K.S."/>
            <person name="Kobayashi M.J."/>
            <person name="Fawcett J.A."/>
            <person name="Hatakeyama M."/>
            <person name="Paape T."/>
            <person name="Ng C.H."/>
            <person name="Ang C.C."/>
            <person name="Tnah L.H."/>
            <person name="Lee C.T."/>
            <person name="Nishiyama T."/>
            <person name="Sese J."/>
            <person name="O'Brien M.J."/>
            <person name="Copetti D."/>
            <person name="Mohd Noor M.I."/>
            <person name="Ong R.C."/>
            <person name="Putra M."/>
            <person name="Sireger I.Z."/>
            <person name="Indrioko S."/>
            <person name="Kosugi Y."/>
            <person name="Izuno A."/>
            <person name="Isagi Y."/>
            <person name="Lee S.L."/>
            <person name="Shimizu K.K."/>
        </authorList>
    </citation>
    <scope>NUCLEOTIDE SEQUENCE [LARGE SCALE GENOMIC DNA]</scope>
    <source>
        <strain evidence="2">214</strain>
    </source>
</reference>
<evidence type="ECO:0000313" key="3">
    <source>
        <dbReference type="Proteomes" id="UP001054252"/>
    </source>
</evidence>
<dbReference type="AlphaFoldDB" id="A0AAV5ID03"/>
<protein>
    <submittedName>
        <fullName evidence="2">Uncharacterized protein</fullName>
    </submittedName>
</protein>
<dbReference type="Proteomes" id="UP001054252">
    <property type="component" value="Unassembled WGS sequence"/>
</dbReference>
<keyword evidence="3" id="KW-1185">Reference proteome</keyword>